<dbReference type="GO" id="GO:0080032">
    <property type="term" value="F:methyl jasmonate esterase activity"/>
    <property type="evidence" value="ECO:0007669"/>
    <property type="project" value="TreeGrafter"/>
</dbReference>
<dbReference type="Pfam" id="PF12697">
    <property type="entry name" value="Abhydrolase_6"/>
    <property type="match status" value="1"/>
</dbReference>
<dbReference type="EMBL" id="WPHG01000001">
    <property type="protein sequence ID" value="MVA96528.1"/>
    <property type="molecule type" value="Genomic_DNA"/>
</dbReference>
<dbReference type="PANTHER" id="PTHR10992">
    <property type="entry name" value="METHYLESTERASE FAMILY MEMBER"/>
    <property type="match status" value="1"/>
</dbReference>
<dbReference type="PANTHER" id="PTHR10992:SF1086">
    <property type="entry name" value="AB HYDROLASE-1 DOMAIN-CONTAINING PROTEIN"/>
    <property type="match status" value="1"/>
</dbReference>
<accession>A0A844QEL7</accession>
<dbReference type="InterPro" id="IPR045889">
    <property type="entry name" value="MES/HNL"/>
</dbReference>
<organism evidence="2 3">
    <name type="scientific">Nitratireductor arenosus</name>
    <dbReference type="NCBI Taxonomy" id="2682096"/>
    <lineage>
        <taxon>Bacteria</taxon>
        <taxon>Pseudomonadati</taxon>
        <taxon>Pseudomonadota</taxon>
        <taxon>Alphaproteobacteria</taxon>
        <taxon>Hyphomicrobiales</taxon>
        <taxon>Phyllobacteriaceae</taxon>
        <taxon>Nitratireductor</taxon>
    </lineage>
</organism>
<dbReference type="Gene3D" id="3.40.50.1820">
    <property type="entry name" value="alpha/beta hydrolase"/>
    <property type="match status" value="1"/>
</dbReference>
<comment type="caution">
    <text evidence="2">The sequence shown here is derived from an EMBL/GenBank/DDBJ whole genome shotgun (WGS) entry which is preliminary data.</text>
</comment>
<dbReference type="InterPro" id="IPR000073">
    <property type="entry name" value="AB_hydrolase_1"/>
</dbReference>
<sequence length="293" mass="32561">MCERSGYRRLSSRQFTVQHDPVSCIGRLVSPVPESGGCRETNHALPRRPSTRRNGMAHYLLIHGSWHGAWCWYKIVPRLAAHGRVSVVNLPGRGRDPAVPAEVGLSRMVDAAAAYLVDGEKTTIVVHSRYGVVASALAERHPERVCRVIYLASFMLPADDCVAQWSMSDRDSLVPANLQLSSSEYWDWLKPEAHVDALYADCSADDVSLARTLLCREPSRPAGEPLRLSADRYGQVARAYIRLTEDRAVSPALQDRLIEASPPQRVESISASHSAYFSQPDRLTETIMAIDRD</sequence>
<dbReference type="InterPro" id="IPR029058">
    <property type="entry name" value="AB_hydrolase_fold"/>
</dbReference>
<keyword evidence="3" id="KW-1185">Reference proteome</keyword>
<evidence type="ECO:0000313" key="2">
    <source>
        <dbReference type="EMBL" id="MVA96528.1"/>
    </source>
</evidence>
<protein>
    <submittedName>
        <fullName evidence="2">Alpha/beta fold hydrolase</fullName>
    </submittedName>
</protein>
<dbReference type="AlphaFoldDB" id="A0A844QEL7"/>
<dbReference type="Proteomes" id="UP000463224">
    <property type="component" value="Unassembled WGS sequence"/>
</dbReference>
<name>A0A844QEL7_9HYPH</name>
<dbReference type="SUPFAM" id="SSF53474">
    <property type="entry name" value="alpha/beta-Hydrolases"/>
    <property type="match status" value="1"/>
</dbReference>
<reference evidence="2 3" key="1">
    <citation type="submission" date="2019-12" db="EMBL/GenBank/DDBJ databases">
        <title>Nitratireductor arenosus sp. nov., Isolated from sea sand, Jeju island, South Korea.</title>
        <authorList>
            <person name="Kim W."/>
        </authorList>
    </citation>
    <scope>NUCLEOTIDE SEQUENCE [LARGE SCALE GENOMIC DNA]</scope>
    <source>
        <strain evidence="2 3">CAU 1489</strain>
    </source>
</reference>
<proteinExistence type="predicted"/>
<dbReference type="GO" id="GO:0080030">
    <property type="term" value="F:methyl indole-3-acetate esterase activity"/>
    <property type="evidence" value="ECO:0007669"/>
    <property type="project" value="TreeGrafter"/>
</dbReference>
<evidence type="ECO:0000313" key="3">
    <source>
        <dbReference type="Proteomes" id="UP000463224"/>
    </source>
</evidence>
<keyword evidence="2" id="KW-0378">Hydrolase</keyword>
<feature type="domain" description="AB hydrolase-1" evidence="1">
    <location>
        <begin position="60"/>
        <end position="284"/>
    </location>
</feature>
<evidence type="ECO:0000259" key="1">
    <source>
        <dbReference type="Pfam" id="PF12697"/>
    </source>
</evidence>
<gene>
    <name evidence="2" type="ORF">GN330_04605</name>
</gene>